<dbReference type="EMBL" id="CAXAMN010004036">
    <property type="protein sequence ID" value="CAK9007399.1"/>
    <property type="molecule type" value="Genomic_DNA"/>
</dbReference>
<dbReference type="InterPro" id="IPR011992">
    <property type="entry name" value="EF-hand-dom_pair"/>
</dbReference>
<gene>
    <name evidence="1" type="ORF">CCMP2556_LOCUS8824</name>
    <name evidence="2" type="ORF">CCMP2556_LOCUS8843</name>
</gene>
<keyword evidence="3" id="KW-1185">Reference proteome</keyword>
<sequence length="167" mass="18336">MADLGSNGTWNRIRTTLRAVEGEPRTPRCFCEAVDSGRWTIGQGLDLMEQICTTIWRNKASLLGAFKFIEEECETGRLSGRVSKENLRRTLKSLNASLEASQGVGVHGAPLTSDQIDIIVDHAVFDTNNSLDYEAFLESFQIVDMGSTREVQELTAKKGAPSDPSSP</sequence>
<organism evidence="2 3">
    <name type="scientific">Durusdinium trenchii</name>
    <dbReference type="NCBI Taxonomy" id="1381693"/>
    <lineage>
        <taxon>Eukaryota</taxon>
        <taxon>Sar</taxon>
        <taxon>Alveolata</taxon>
        <taxon>Dinophyceae</taxon>
        <taxon>Suessiales</taxon>
        <taxon>Symbiodiniaceae</taxon>
        <taxon>Durusdinium</taxon>
    </lineage>
</organism>
<name>A0ABP0IZA6_9DINO</name>
<dbReference type="Proteomes" id="UP001642484">
    <property type="component" value="Unassembled WGS sequence"/>
</dbReference>
<accession>A0ABP0IZA6</accession>
<evidence type="ECO:0000313" key="2">
    <source>
        <dbReference type="EMBL" id="CAK9007443.1"/>
    </source>
</evidence>
<protein>
    <submittedName>
        <fullName evidence="2">Uncharacterized protein</fullName>
    </submittedName>
</protein>
<reference evidence="2 3" key="1">
    <citation type="submission" date="2024-02" db="EMBL/GenBank/DDBJ databases">
        <authorList>
            <person name="Chen Y."/>
            <person name="Shah S."/>
            <person name="Dougan E. K."/>
            <person name="Thang M."/>
            <person name="Chan C."/>
        </authorList>
    </citation>
    <scope>NUCLEOTIDE SEQUENCE [LARGE SCALE GENOMIC DNA]</scope>
</reference>
<comment type="caution">
    <text evidence="2">The sequence shown here is derived from an EMBL/GenBank/DDBJ whole genome shotgun (WGS) entry which is preliminary data.</text>
</comment>
<dbReference type="Gene3D" id="1.10.238.10">
    <property type="entry name" value="EF-hand"/>
    <property type="match status" value="1"/>
</dbReference>
<dbReference type="EMBL" id="CAXAMN010004047">
    <property type="protein sequence ID" value="CAK9007443.1"/>
    <property type="molecule type" value="Genomic_DNA"/>
</dbReference>
<evidence type="ECO:0000313" key="1">
    <source>
        <dbReference type="EMBL" id="CAK9007399.1"/>
    </source>
</evidence>
<dbReference type="SUPFAM" id="SSF47473">
    <property type="entry name" value="EF-hand"/>
    <property type="match status" value="1"/>
</dbReference>
<proteinExistence type="predicted"/>
<evidence type="ECO:0000313" key="3">
    <source>
        <dbReference type="Proteomes" id="UP001642484"/>
    </source>
</evidence>